<feature type="compositionally biased region" description="Polar residues" evidence="3">
    <location>
        <begin position="282"/>
        <end position="292"/>
    </location>
</feature>
<dbReference type="InterPro" id="IPR025609">
    <property type="entry name" value="Lsm14-like_N"/>
</dbReference>
<dbReference type="PROSITE" id="PS51536">
    <property type="entry name" value="TFG"/>
    <property type="match status" value="1"/>
</dbReference>
<dbReference type="InterPro" id="IPR047575">
    <property type="entry name" value="Sm"/>
</dbReference>
<evidence type="ECO:0000313" key="8">
    <source>
        <dbReference type="EMBL" id="KHJ33739.1"/>
    </source>
</evidence>
<dbReference type="AlphaFoldDB" id="A0A0B1PAQ3"/>
<feature type="domain" description="FFD box profile" evidence="5">
    <location>
        <begin position="462"/>
        <end position="478"/>
    </location>
</feature>
<evidence type="ECO:0000259" key="7">
    <source>
        <dbReference type="PROSITE" id="PS52002"/>
    </source>
</evidence>
<feature type="region of interest" description="Disordered" evidence="3">
    <location>
        <begin position="279"/>
        <end position="298"/>
    </location>
</feature>
<evidence type="ECO:0000313" key="9">
    <source>
        <dbReference type="Proteomes" id="UP000030854"/>
    </source>
</evidence>
<keyword evidence="9" id="KW-1185">Reference proteome</keyword>
<evidence type="ECO:0000256" key="1">
    <source>
        <dbReference type="PROSITE-ProRule" id="PRU00846"/>
    </source>
</evidence>
<feature type="compositionally biased region" description="Basic and acidic residues" evidence="3">
    <location>
        <begin position="494"/>
        <end position="503"/>
    </location>
</feature>
<dbReference type="Proteomes" id="UP000030854">
    <property type="component" value="Unassembled WGS sequence"/>
</dbReference>
<protein>
    <submittedName>
        <fullName evidence="8">Putative g2 m phase checkpoint control protein</fullName>
    </submittedName>
</protein>
<dbReference type="InterPro" id="IPR025761">
    <property type="entry name" value="FFD_box"/>
</dbReference>
<dbReference type="SUPFAM" id="SSF50182">
    <property type="entry name" value="Sm-like ribonucleoproteins"/>
    <property type="match status" value="1"/>
</dbReference>
<dbReference type="GO" id="GO:0000932">
    <property type="term" value="C:P-body"/>
    <property type="evidence" value="ECO:0007669"/>
    <property type="project" value="TreeGrafter"/>
</dbReference>
<dbReference type="Pfam" id="PF09532">
    <property type="entry name" value="FDF"/>
    <property type="match status" value="1"/>
</dbReference>
<dbReference type="GO" id="GO:0003729">
    <property type="term" value="F:mRNA binding"/>
    <property type="evidence" value="ECO:0007669"/>
    <property type="project" value="TreeGrafter"/>
</dbReference>
<feature type="domain" description="TFG box profile" evidence="6">
    <location>
        <begin position="490"/>
        <end position="510"/>
    </location>
</feature>
<feature type="domain" description="DFDF" evidence="4">
    <location>
        <begin position="410"/>
        <end position="446"/>
    </location>
</feature>
<dbReference type="PANTHER" id="PTHR13586">
    <property type="entry name" value="SCD6 PROTEIN-RELATED"/>
    <property type="match status" value="1"/>
</dbReference>
<dbReference type="Pfam" id="PF12701">
    <property type="entry name" value="LSM14"/>
    <property type="match status" value="1"/>
</dbReference>
<feature type="compositionally biased region" description="Basic residues" evidence="3">
    <location>
        <begin position="372"/>
        <end position="383"/>
    </location>
</feature>
<dbReference type="Gene3D" id="2.30.30.100">
    <property type="match status" value="1"/>
</dbReference>
<feature type="region of interest" description="Disordered" evidence="3">
    <location>
        <begin position="223"/>
        <end position="245"/>
    </location>
</feature>
<dbReference type="PROSITE" id="PS51513">
    <property type="entry name" value="FFD"/>
    <property type="match status" value="1"/>
</dbReference>
<comment type="caution">
    <text evidence="8">The sequence shown here is derived from an EMBL/GenBank/DDBJ whole genome shotgun (WGS) entry which is preliminary data.</text>
</comment>
<feature type="compositionally biased region" description="Polar residues" evidence="3">
    <location>
        <begin position="460"/>
        <end position="476"/>
    </location>
</feature>
<evidence type="ECO:0000256" key="3">
    <source>
        <dbReference type="SAM" id="MobiDB-lite"/>
    </source>
</evidence>
<evidence type="ECO:0000259" key="4">
    <source>
        <dbReference type="PROSITE" id="PS51512"/>
    </source>
</evidence>
<dbReference type="GO" id="GO:0034063">
    <property type="term" value="P:stress granule assembly"/>
    <property type="evidence" value="ECO:0007669"/>
    <property type="project" value="TreeGrafter"/>
</dbReference>
<dbReference type="EMBL" id="JNVN01001259">
    <property type="protein sequence ID" value="KHJ33739.1"/>
    <property type="molecule type" value="Genomic_DNA"/>
</dbReference>
<dbReference type="HOGENOM" id="CLU_019221_4_0_1"/>
<dbReference type="SMART" id="SM01199">
    <property type="entry name" value="FDF"/>
    <property type="match status" value="1"/>
</dbReference>
<sequence length="557" mass="60492">MTEFIGARISLVSKSDIRYVGTLHEINSETSTVALENVTMLGTEGRRPDNEVAALDSIYEYILFRGTDVKDLRIEEAPIEKKNKAPQIPNDPAILGSGSRPTPKIRSPYQQQISSTQIHGQHIISPTHSTSVSQQTEPLYIQQPQNPQFYPQQADWCRNVSQAPVGYNAVPYTGPPAWNHGPQNNFPTKSQFSPYGYSTESSNMIAQQPGTSSNKSIAIGVASNKRDTAPTRKPKKTSGSKGLLKAAEMPAAPVQKIATPPVTAKLSTIDAKSDVPLPVSIQKPSHTPNSLKSVPIGPKTVNRVQPALPLRNIPVNNEPLQSSSGNMNFQRPIEPSVNLREATQAASAAVSAAMAKLPLTSVHGNPDDNKGHKNPIKNYRKSSKSNASACAERTSRGNHKANGPRNEPHGATPKVEVPPEDFDFQSANAKFNKEDLIKEAISAAPITKSGPGKSPVENETPATYNKATSFFDNISSEVKDREEAGNTRPGGRKWRGEEQKKNLETFGEESIDNNHRGGYRGRGRGRGGYRGRGYSRNIHSSRGRADHQNRGNAQAVS</sequence>
<evidence type="ECO:0000256" key="2">
    <source>
        <dbReference type="PROSITE-ProRule" id="PRU00869"/>
    </source>
</evidence>
<gene>
    <name evidence="8" type="ORF">EV44_g6191</name>
</gene>
<evidence type="ECO:0000259" key="5">
    <source>
        <dbReference type="PROSITE" id="PS51513"/>
    </source>
</evidence>
<name>A0A0B1PAQ3_UNCNE</name>
<feature type="short sequence motif" description="TFG box" evidence="2">
    <location>
        <begin position="490"/>
        <end position="510"/>
    </location>
</feature>
<dbReference type="InterPro" id="IPR010920">
    <property type="entry name" value="LSM_dom_sf"/>
</dbReference>
<feature type="compositionally biased region" description="Basic residues" evidence="3">
    <location>
        <begin position="517"/>
        <end position="529"/>
    </location>
</feature>
<feature type="region of interest" description="Disordered" evidence="3">
    <location>
        <begin position="360"/>
        <end position="420"/>
    </location>
</feature>
<dbReference type="PROSITE" id="PS52002">
    <property type="entry name" value="SM"/>
    <property type="match status" value="1"/>
</dbReference>
<dbReference type="CDD" id="cd01736">
    <property type="entry name" value="LSm14_N"/>
    <property type="match status" value="1"/>
</dbReference>
<dbReference type="STRING" id="52586.A0A0B1PAQ3"/>
<accession>A0A0B1PAQ3</accession>
<dbReference type="InterPro" id="IPR025762">
    <property type="entry name" value="DFDF"/>
</dbReference>
<dbReference type="SMART" id="SM01271">
    <property type="entry name" value="LSM14"/>
    <property type="match status" value="1"/>
</dbReference>
<feature type="region of interest" description="Disordered" evidence="3">
    <location>
        <begin position="442"/>
        <end position="557"/>
    </location>
</feature>
<organism evidence="8 9">
    <name type="scientific">Uncinula necator</name>
    <name type="common">Grape powdery mildew</name>
    <dbReference type="NCBI Taxonomy" id="52586"/>
    <lineage>
        <taxon>Eukaryota</taxon>
        <taxon>Fungi</taxon>
        <taxon>Dikarya</taxon>
        <taxon>Ascomycota</taxon>
        <taxon>Pezizomycotina</taxon>
        <taxon>Leotiomycetes</taxon>
        <taxon>Erysiphales</taxon>
        <taxon>Erysiphaceae</taxon>
        <taxon>Erysiphe</taxon>
    </lineage>
</organism>
<dbReference type="InterPro" id="IPR019050">
    <property type="entry name" value="FDF_dom"/>
</dbReference>
<feature type="short sequence motif" description="FFD box" evidence="1">
    <location>
        <begin position="462"/>
        <end position="478"/>
    </location>
</feature>
<reference evidence="8 9" key="1">
    <citation type="journal article" date="2014" name="BMC Genomics">
        <title>Adaptive genomic structural variation in the grape powdery mildew pathogen, Erysiphe necator.</title>
        <authorList>
            <person name="Jones L."/>
            <person name="Riaz S."/>
            <person name="Morales-Cruz A."/>
            <person name="Amrine K.C."/>
            <person name="McGuire B."/>
            <person name="Gubler W.D."/>
            <person name="Walker M.A."/>
            <person name="Cantu D."/>
        </authorList>
    </citation>
    <scope>NUCLEOTIDE SEQUENCE [LARGE SCALE GENOMIC DNA]</scope>
    <source>
        <strain evidence="9">c</strain>
    </source>
</reference>
<dbReference type="PROSITE" id="PS51512">
    <property type="entry name" value="DFDF"/>
    <property type="match status" value="1"/>
</dbReference>
<dbReference type="InterPro" id="IPR025768">
    <property type="entry name" value="TFG_box"/>
</dbReference>
<evidence type="ECO:0000259" key="6">
    <source>
        <dbReference type="PROSITE" id="PS51536"/>
    </source>
</evidence>
<proteinExistence type="predicted"/>
<feature type="domain" description="Sm" evidence="7">
    <location>
        <begin position="1"/>
        <end position="78"/>
    </location>
</feature>
<dbReference type="GO" id="GO:0033962">
    <property type="term" value="P:P-body assembly"/>
    <property type="evidence" value="ECO:0007669"/>
    <property type="project" value="TreeGrafter"/>
</dbReference>
<feature type="region of interest" description="Disordered" evidence="3">
    <location>
        <begin position="84"/>
        <end position="106"/>
    </location>
</feature>
<dbReference type="PANTHER" id="PTHR13586:SF0">
    <property type="entry name" value="TRAILER HITCH, ISOFORM H"/>
    <property type="match status" value="1"/>
</dbReference>
<dbReference type="OMA" id="WYPPPGH"/>